<name>A0A2P8ETC9_9GAMM</name>
<organism evidence="2 3">
    <name type="scientific">Marinobacterium halophilum</name>
    <dbReference type="NCBI Taxonomy" id="267374"/>
    <lineage>
        <taxon>Bacteria</taxon>
        <taxon>Pseudomonadati</taxon>
        <taxon>Pseudomonadota</taxon>
        <taxon>Gammaproteobacteria</taxon>
        <taxon>Oceanospirillales</taxon>
        <taxon>Oceanospirillaceae</taxon>
        <taxon>Marinobacterium</taxon>
    </lineage>
</organism>
<dbReference type="Proteomes" id="UP000242133">
    <property type="component" value="Unassembled WGS sequence"/>
</dbReference>
<dbReference type="EMBL" id="PYGI01000016">
    <property type="protein sequence ID" value="PSL12736.1"/>
    <property type="molecule type" value="Genomic_DNA"/>
</dbReference>
<evidence type="ECO:0000256" key="1">
    <source>
        <dbReference type="SAM" id="SignalP"/>
    </source>
</evidence>
<evidence type="ECO:0000313" key="2">
    <source>
        <dbReference type="EMBL" id="PSL12736.1"/>
    </source>
</evidence>
<dbReference type="AlphaFoldDB" id="A0A2P8ETC9"/>
<dbReference type="RefSeq" id="WP_106592355.1">
    <property type="nucleotide sequence ID" value="NZ_PYGI01000016.1"/>
</dbReference>
<sequence length="125" mass="14334">MLHHTFTSGRRFLLAVVLLLLSPLTAAAETGLGYAKRFPAKWLEQDGLIRLETVCYNYPASSYMYRLCRSEAATTLNARCQRYRTTLERLPDNAHYRKLSDKYCTAAHNYPAETQATRIVDNNDQ</sequence>
<feature type="chain" id="PRO_5015118490" description="UrcA family protein" evidence="1">
    <location>
        <begin position="29"/>
        <end position="125"/>
    </location>
</feature>
<keyword evidence="3" id="KW-1185">Reference proteome</keyword>
<comment type="caution">
    <text evidence="2">The sequence shown here is derived from an EMBL/GenBank/DDBJ whole genome shotgun (WGS) entry which is preliminary data.</text>
</comment>
<keyword evidence="1" id="KW-0732">Signal</keyword>
<evidence type="ECO:0008006" key="4">
    <source>
        <dbReference type="Google" id="ProtNLM"/>
    </source>
</evidence>
<proteinExistence type="predicted"/>
<evidence type="ECO:0000313" key="3">
    <source>
        <dbReference type="Proteomes" id="UP000242133"/>
    </source>
</evidence>
<accession>A0A2P8ETC9</accession>
<feature type="signal peptide" evidence="1">
    <location>
        <begin position="1"/>
        <end position="28"/>
    </location>
</feature>
<gene>
    <name evidence="2" type="ORF">CLV44_11695</name>
</gene>
<dbReference type="OrthoDB" id="6089818at2"/>
<reference evidence="2 3" key="1">
    <citation type="submission" date="2018-03" db="EMBL/GenBank/DDBJ databases">
        <title>Genomic Encyclopedia of Archaeal and Bacterial Type Strains, Phase II (KMG-II): from individual species to whole genera.</title>
        <authorList>
            <person name="Goeker M."/>
        </authorList>
    </citation>
    <scope>NUCLEOTIDE SEQUENCE [LARGE SCALE GENOMIC DNA]</scope>
    <source>
        <strain evidence="2 3">DSM 17586</strain>
    </source>
</reference>
<protein>
    <recommendedName>
        <fullName evidence="4">UrcA family protein</fullName>
    </recommendedName>
</protein>